<comment type="caution">
    <text evidence="1">The sequence shown here is derived from an EMBL/GenBank/DDBJ whole genome shotgun (WGS) entry which is preliminary data.</text>
</comment>
<organism evidence="1">
    <name type="scientific">marine sediment metagenome</name>
    <dbReference type="NCBI Taxonomy" id="412755"/>
    <lineage>
        <taxon>unclassified sequences</taxon>
        <taxon>metagenomes</taxon>
        <taxon>ecological metagenomes</taxon>
    </lineage>
</organism>
<name>X1PI06_9ZZZZ</name>
<feature type="non-terminal residue" evidence="1">
    <location>
        <position position="1"/>
    </location>
</feature>
<proteinExistence type="predicted"/>
<evidence type="ECO:0008006" key="2">
    <source>
        <dbReference type="Google" id="ProtNLM"/>
    </source>
</evidence>
<protein>
    <recommendedName>
        <fullName evidence="2">Methyltransferase type 11 domain-containing protein</fullName>
    </recommendedName>
</protein>
<dbReference type="Gene3D" id="3.40.50.150">
    <property type="entry name" value="Vaccinia Virus protein VP39"/>
    <property type="match status" value="1"/>
</dbReference>
<dbReference type="EMBL" id="BARV01023906">
    <property type="protein sequence ID" value="GAI42146.1"/>
    <property type="molecule type" value="Genomic_DNA"/>
</dbReference>
<accession>X1PI06</accession>
<sequence length="83" mass="9546">KIIIGIIDKDSFLGKIYQAKKSKFYKTARFFSVREIVSLLKQARFSKISFRQTIFHLPSQLRQIEPSQDGYGKGGFVVIAAYK</sequence>
<gene>
    <name evidence="1" type="ORF">S06H3_39135</name>
</gene>
<dbReference type="InterPro" id="IPR029063">
    <property type="entry name" value="SAM-dependent_MTases_sf"/>
</dbReference>
<evidence type="ECO:0000313" key="1">
    <source>
        <dbReference type="EMBL" id="GAI42146.1"/>
    </source>
</evidence>
<reference evidence="1" key="1">
    <citation type="journal article" date="2014" name="Front. Microbiol.">
        <title>High frequency of phylogenetically diverse reductive dehalogenase-homologous genes in deep subseafloor sedimentary metagenomes.</title>
        <authorList>
            <person name="Kawai M."/>
            <person name="Futagami T."/>
            <person name="Toyoda A."/>
            <person name="Takaki Y."/>
            <person name="Nishi S."/>
            <person name="Hori S."/>
            <person name="Arai W."/>
            <person name="Tsubouchi T."/>
            <person name="Morono Y."/>
            <person name="Uchiyama I."/>
            <person name="Ito T."/>
            <person name="Fujiyama A."/>
            <person name="Inagaki F."/>
            <person name="Takami H."/>
        </authorList>
    </citation>
    <scope>NUCLEOTIDE SEQUENCE</scope>
    <source>
        <strain evidence="1">Expedition CK06-06</strain>
    </source>
</reference>
<dbReference type="AlphaFoldDB" id="X1PI06"/>